<dbReference type="Proteomes" id="UP000199092">
    <property type="component" value="Chromosome I"/>
</dbReference>
<gene>
    <name evidence="4" type="ORF">SAMN04488543_2714</name>
</gene>
<sequence>MTARRPSAGPVLTPTRPATAPARPAEGPSVRPPGWWLAAAAAALLGFVLVLALVVAAGGVDRFDTDVLDRALALRTPALTAAARSVTTLGSAPLVVTVAVLVAAVLWRRTRDPLASVVLLVAVLVTGAGVYLTKIAVGRARPSGTTLLGGPSWDGAFPSGHTTDGTVVYVLSALLLGATVRPAARRALLAVAVVLAVAVGLSRVYLGYHWGTDVVAGWLLAAAVVWTAGFVARSLAAGAGAPARPARALDGSGRRRRGRGWWTR</sequence>
<feature type="transmembrane region" description="Helical" evidence="2">
    <location>
        <begin position="187"/>
        <end position="208"/>
    </location>
</feature>
<feature type="transmembrane region" description="Helical" evidence="2">
    <location>
        <begin position="113"/>
        <end position="132"/>
    </location>
</feature>
<dbReference type="OrthoDB" id="5289372at2"/>
<feature type="region of interest" description="Disordered" evidence="1">
    <location>
        <begin position="243"/>
        <end position="264"/>
    </location>
</feature>
<dbReference type="STRING" id="546871.SAMN04488543_2714"/>
<keyword evidence="2" id="KW-1133">Transmembrane helix</keyword>
<keyword evidence="5" id="KW-1185">Reference proteome</keyword>
<feature type="transmembrane region" description="Helical" evidence="2">
    <location>
        <begin position="35"/>
        <end position="60"/>
    </location>
</feature>
<evidence type="ECO:0000313" key="4">
    <source>
        <dbReference type="EMBL" id="SDS95576.1"/>
    </source>
</evidence>
<evidence type="ECO:0000313" key="5">
    <source>
        <dbReference type="Proteomes" id="UP000199092"/>
    </source>
</evidence>
<dbReference type="PANTHER" id="PTHR14969">
    <property type="entry name" value="SPHINGOSINE-1-PHOSPHATE PHOSPHOHYDROLASE"/>
    <property type="match status" value="1"/>
</dbReference>
<feature type="compositionally biased region" description="Low complexity" evidence="1">
    <location>
        <begin position="13"/>
        <end position="25"/>
    </location>
</feature>
<evidence type="ECO:0000259" key="3">
    <source>
        <dbReference type="SMART" id="SM00014"/>
    </source>
</evidence>
<dbReference type="Pfam" id="PF01569">
    <property type="entry name" value="PAP2"/>
    <property type="match status" value="1"/>
</dbReference>
<keyword evidence="2" id="KW-0812">Transmembrane</keyword>
<protein>
    <submittedName>
        <fullName evidence="4">Undecaprenyl-diphosphatase</fullName>
    </submittedName>
</protein>
<reference evidence="4 5" key="1">
    <citation type="submission" date="2016-10" db="EMBL/GenBank/DDBJ databases">
        <authorList>
            <person name="de Groot N.N."/>
        </authorList>
    </citation>
    <scope>NUCLEOTIDE SEQUENCE [LARGE SCALE GENOMIC DNA]</scope>
    <source>
        <strain evidence="4 5">DSM 21741</strain>
    </source>
</reference>
<feature type="region of interest" description="Disordered" evidence="1">
    <location>
        <begin position="1"/>
        <end position="27"/>
    </location>
</feature>
<feature type="transmembrane region" description="Helical" evidence="2">
    <location>
        <begin position="81"/>
        <end position="107"/>
    </location>
</feature>
<proteinExistence type="predicted"/>
<dbReference type="PANTHER" id="PTHR14969:SF13">
    <property type="entry name" value="AT30094P"/>
    <property type="match status" value="1"/>
</dbReference>
<dbReference type="Gene3D" id="1.20.144.10">
    <property type="entry name" value="Phosphatidic acid phosphatase type 2/haloperoxidase"/>
    <property type="match status" value="2"/>
</dbReference>
<feature type="transmembrane region" description="Helical" evidence="2">
    <location>
        <begin position="214"/>
        <end position="236"/>
    </location>
</feature>
<name>A0A1H1WH24_9ACTN</name>
<dbReference type="RefSeq" id="WP_157720483.1">
    <property type="nucleotide sequence ID" value="NZ_LT629749.1"/>
</dbReference>
<dbReference type="InterPro" id="IPR000326">
    <property type="entry name" value="PAP2/HPO"/>
</dbReference>
<feature type="domain" description="Phosphatidic acid phosphatase type 2/haloperoxidase" evidence="3">
    <location>
        <begin position="114"/>
        <end position="229"/>
    </location>
</feature>
<dbReference type="SMART" id="SM00014">
    <property type="entry name" value="acidPPc"/>
    <property type="match status" value="1"/>
</dbReference>
<feature type="compositionally biased region" description="Basic residues" evidence="1">
    <location>
        <begin position="254"/>
        <end position="264"/>
    </location>
</feature>
<keyword evidence="2" id="KW-0472">Membrane</keyword>
<dbReference type="AlphaFoldDB" id="A0A1H1WH24"/>
<dbReference type="InterPro" id="IPR036938">
    <property type="entry name" value="PAP2/HPO_sf"/>
</dbReference>
<evidence type="ECO:0000256" key="2">
    <source>
        <dbReference type="SAM" id="Phobius"/>
    </source>
</evidence>
<dbReference type="EMBL" id="LT629749">
    <property type="protein sequence ID" value="SDS95576.1"/>
    <property type="molecule type" value="Genomic_DNA"/>
</dbReference>
<dbReference type="SUPFAM" id="SSF48317">
    <property type="entry name" value="Acid phosphatase/Vanadium-dependent haloperoxidase"/>
    <property type="match status" value="1"/>
</dbReference>
<evidence type="ECO:0000256" key="1">
    <source>
        <dbReference type="SAM" id="MobiDB-lite"/>
    </source>
</evidence>
<accession>A0A1H1WH24</accession>
<organism evidence="4 5">
    <name type="scientific">Friedmanniella luteola</name>
    <dbReference type="NCBI Taxonomy" id="546871"/>
    <lineage>
        <taxon>Bacteria</taxon>
        <taxon>Bacillati</taxon>
        <taxon>Actinomycetota</taxon>
        <taxon>Actinomycetes</taxon>
        <taxon>Propionibacteriales</taxon>
        <taxon>Nocardioidaceae</taxon>
        <taxon>Friedmanniella</taxon>
    </lineage>
</organism>